<accession>A0A4U9UWH0</accession>
<evidence type="ECO:0000313" key="2">
    <source>
        <dbReference type="Proteomes" id="UP000308196"/>
    </source>
</evidence>
<dbReference type="KEGG" id="stha:NCTC11429_01340"/>
<dbReference type="GeneID" id="78462110"/>
<name>A0A4U9UWH0_9SPHI</name>
<dbReference type="EMBL" id="LR590484">
    <property type="protein sequence ID" value="VTR34504.1"/>
    <property type="molecule type" value="Genomic_DNA"/>
</dbReference>
<reference evidence="1 2" key="1">
    <citation type="submission" date="2019-05" db="EMBL/GenBank/DDBJ databases">
        <authorList>
            <consortium name="Pathogen Informatics"/>
        </authorList>
    </citation>
    <scope>NUCLEOTIDE SEQUENCE [LARGE SCALE GENOMIC DNA]</scope>
    <source>
        <strain evidence="1 2">NCTC11429</strain>
    </source>
</reference>
<dbReference type="Proteomes" id="UP000308196">
    <property type="component" value="Chromosome"/>
</dbReference>
<dbReference type="Gene3D" id="2.40.160.20">
    <property type="match status" value="1"/>
</dbReference>
<dbReference type="STRING" id="1123265.GCA_000686625_01778"/>
<proteinExistence type="predicted"/>
<protein>
    <recommendedName>
        <fullName evidence="3">Outer membrane protein beta-barrel domain-containing protein</fullName>
    </recommendedName>
</protein>
<organism evidence="1 2">
    <name type="scientific">Sphingobacterium thalpophilum</name>
    <dbReference type="NCBI Taxonomy" id="259"/>
    <lineage>
        <taxon>Bacteria</taxon>
        <taxon>Pseudomonadati</taxon>
        <taxon>Bacteroidota</taxon>
        <taxon>Sphingobacteriia</taxon>
        <taxon>Sphingobacteriales</taxon>
        <taxon>Sphingobacteriaceae</taxon>
        <taxon>Sphingobacterium</taxon>
    </lineage>
</organism>
<dbReference type="AlphaFoldDB" id="A0A4U9UWH0"/>
<dbReference type="InterPro" id="IPR011250">
    <property type="entry name" value="OMP/PagP_B-barrel"/>
</dbReference>
<evidence type="ECO:0008006" key="3">
    <source>
        <dbReference type="Google" id="ProtNLM"/>
    </source>
</evidence>
<gene>
    <name evidence="1" type="ORF">NCTC11429_01340</name>
</gene>
<sequence>MASLCYAADSSAQSFQQGDNTINLSVGIGGSLGIPIGVSYEHAVHEQISVGVYGGYSAKKESLGDYGNWKYSHILLAGRSSYHLKVHSKFDPYAGLMLGYNIASVKWDGADEVPVSASSGGFFWALHIGSKYWFNTKVGAFAEVGYGLGVLNVGMAFKLK</sequence>
<evidence type="ECO:0000313" key="1">
    <source>
        <dbReference type="EMBL" id="VTR34504.1"/>
    </source>
</evidence>
<dbReference type="SUPFAM" id="SSF56925">
    <property type="entry name" value="OMPA-like"/>
    <property type="match status" value="1"/>
</dbReference>
<dbReference type="RefSeq" id="WP_138096710.1">
    <property type="nucleotide sequence ID" value="NZ_LR590484.1"/>
</dbReference>